<feature type="domain" description="EXS" evidence="8">
    <location>
        <begin position="825"/>
        <end position="1017"/>
    </location>
</feature>
<keyword evidence="11" id="KW-1185">Reference proteome</keyword>
<keyword evidence="4 7" id="KW-1133">Transmembrane helix</keyword>
<feature type="region of interest" description="Disordered" evidence="6">
    <location>
        <begin position="226"/>
        <end position="317"/>
    </location>
</feature>
<feature type="compositionally biased region" description="Basic and acidic residues" evidence="6">
    <location>
        <begin position="273"/>
        <end position="282"/>
    </location>
</feature>
<dbReference type="EMBL" id="ML994136">
    <property type="protein sequence ID" value="KAF2198542.1"/>
    <property type="molecule type" value="Genomic_DNA"/>
</dbReference>
<evidence type="ECO:0000256" key="4">
    <source>
        <dbReference type="ARBA" id="ARBA00022989"/>
    </source>
</evidence>
<comment type="subcellular location">
    <subcellularLocation>
        <location evidence="1">Membrane</location>
        <topology evidence="1">Multi-pass membrane protein</topology>
    </subcellularLocation>
</comment>
<dbReference type="PANTHER" id="PTHR10783:SF103">
    <property type="entry name" value="SOLUTE CARRIER FAMILY 53 MEMBER 1"/>
    <property type="match status" value="1"/>
</dbReference>
<feature type="compositionally biased region" description="Basic and acidic residues" evidence="6">
    <location>
        <begin position="1104"/>
        <end position="1121"/>
    </location>
</feature>
<dbReference type="InterPro" id="IPR004331">
    <property type="entry name" value="SPX_dom"/>
</dbReference>
<evidence type="ECO:0000259" key="9">
    <source>
        <dbReference type="PROSITE" id="PS51382"/>
    </source>
</evidence>
<dbReference type="PROSITE" id="PS51382">
    <property type="entry name" value="SPX"/>
    <property type="match status" value="1"/>
</dbReference>
<dbReference type="Pfam" id="PF12585">
    <property type="entry name" value="DUF3759"/>
    <property type="match status" value="1"/>
</dbReference>
<dbReference type="AlphaFoldDB" id="A0A9P4JFN9"/>
<dbReference type="PROSITE" id="PS51380">
    <property type="entry name" value="EXS"/>
    <property type="match status" value="1"/>
</dbReference>
<sequence>MVFGFGKHKESYDQVYGNQNERGPGLGQEVLAGGAAMAGFKAFEDHQRKEGKPISHAFAKEILAGLAGAEVDKIAARRGDDFFDREEAKRSARRNAEQMYDEYYIQNQGADMYDPNVYDMPQGFGQALNCWHVPPTLGVNIHHNQTVGQQLHKLIWRRELERELVPEWRAKYLDYKQGKKKLKAIARALRNVSQTPHTWRRGPALFSPASFEVAPKYAFLNRDYTGRTPRTELGPEDLRPASVRTSGTSLAKSKANGSQTSLARGPLGTPEEQPLKGDKDAEFPGLTRYGTILGSPPRERKQGRNNREWKPPALELPDPALDLNRVILQTGPELTPTNTKNSKSVENAFEIGKTKSPNHASSSLPTRYQSIFTPKRVNSTPGNEPPRPLLRRVLSVTGKGGPSPEIGDVPLEAYREVDIRQEEFFRFLDMELEKIEAFYKMKEDEATERLKVLREQLHIMRDRRVDELVAIQTSKLKGKQSQKSSEETMTQHSSSEDEQHGSKAHGLDMSWLKPIDTAIEAVKTGRYGKTSKAMQVLGTPSALRPQTFPDDRRDYSRRPDLPDVPYRSAKRKLKIALQEYYRGLELLKSYALLNRTAFRKINKKYDKTVNARPSGRYMTEKVNKAWFVQSDVLEGYIRAVEDLYARYFEHGNHKVAVGKLRVKISRAGDYTENAFRNGLTVAAGLVFGAQGLVKAVELLHSSSDNMKLHLDTSYLLQLPCFFFFLMGFFMWLNFASFRNDDLYIYYPVILICVTALIIFFPGPIIYHRSRGWLLYSLWRLFFAGCYPVEFRDFYLGDMFCSLTYSMGNIALFFCLYANDWNNPGQCNSSHSRLLGFFCALPAIWRALQCIRRYYDTRNIFPHLVNCGKYSATILYYVTLSIYRLDKSPQNRAIFITFATLNAIYCSIWDVVMDWSLGDPTKKFLRATLGYKKIWMYYAAMLIDPILRFNWVFYAVWPFELQHSAILSFAVSLSEVCRRGMWTLFRVENEHCTNVGRFRASRDIPLPYDLSSSHEASARTSDDHGRASEEQPHRQVHGCHPSSVPRSSTATAPDTQPYTSGHDLEASQTHSTARSRVRPRTKSHPEVSPIPRGLSRVGSILHAAHAQDFERKRKPELGREGDEDKADDDESEDEELQDVEEQEEEDETRKDGQEGEVKYIIERQGRGVADASTGGVGAS</sequence>
<dbReference type="Pfam" id="PF03124">
    <property type="entry name" value="EXS"/>
    <property type="match status" value="1"/>
</dbReference>
<dbReference type="GO" id="GO:0005886">
    <property type="term" value="C:plasma membrane"/>
    <property type="evidence" value="ECO:0007669"/>
    <property type="project" value="TreeGrafter"/>
</dbReference>
<evidence type="ECO:0000259" key="8">
    <source>
        <dbReference type="PROSITE" id="PS51380"/>
    </source>
</evidence>
<feature type="transmembrane region" description="Helical" evidence="7">
    <location>
        <begin position="795"/>
        <end position="818"/>
    </location>
</feature>
<evidence type="ECO:0000256" key="6">
    <source>
        <dbReference type="SAM" id="MobiDB-lite"/>
    </source>
</evidence>
<evidence type="ECO:0000256" key="1">
    <source>
        <dbReference type="ARBA" id="ARBA00004141"/>
    </source>
</evidence>
<feature type="region of interest" description="Disordered" evidence="6">
    <location>
        <begin position="475"/>
        <end position="506"/>
    </location>
</feature>
<dbReference type="GO" id="GO:0016036">
    <property type="term" value="P:cellular response to phosphate starvation"/>
    <property type="evidence" value="ECO:0007669"/>
    <property type="project" value="TreeGrafter"/>
</dbReference>
<evidence type="ECO:0000313" key="10">
    <source>
        <dbReference type="EMBL" id="KAF2198542.1"/>
    </source>
</evidence>
<feature type="compositionally biased region" description="Basic and acidic residues" evidence="6">
    <location>
        <begin position="549"/>
        <end position="561"/>
    </location>
</feature>
<dbReference type="Pfam" id="PF03105">
    <property type="entry name" value="SPX"/>
    <property type="match status" value="1"/>
</dbReference>
<feature type="compositionally biased region" description="Polar residues" evidence="6">
    <location>
        <begin position="1043"/>
        <end position="1058"/>
    </location>
</feature>
<feature type="transmembrane region" description="Helical" evidence="7">
    <location>
        <begin position="859"/>
        <end position="879"/>
    </location>
</feature>
<keyword evidence="3 7" id="KW-0812">Transmembrane</keyword>
<comment type="caution">
    <text evidence="10">The sequence shown here is derived from an EMBL/GenBank/DDBJ whole genome shotgun (WGS) entry which is preliminary data.</text>
</comment>
<organism evidence="10 11">
    <name type="scientific">Delitschia confertaspora ATCC 74209</name>
    <dbReference type="NCBI Taxonomy" id="1513339"/>
    <lineage>
        <taxon>Eukaryota</taxon>
        <taxon>Fungi</taxon>
        <taxon>Dikarya</taxon>
        <taxon>Ascomycota</taxon>
        <taxon>Pezizomycotina</taxon>
        <taxon>Dothideomycetes</taxon>
        <taxon>Pleosporomycetidae</taxon>
        <taxon>Pleosporales</taxon>
        <taxon>Delitschiaceae</taxon>
        <taxon>Delitschia</taxon>
    </lineage>
</organism>
<proteinExistence type="inferred from homology"/>
<dbReference type="GO" id="GO:0000822">
    <property type="term" value="F:inositol hexakisphosphate binding"/>
    <property type="evidence" value="ECO:0007669"/>
    <property type="project" value="TreeGrafter"/>
</dbReference>
<feature type="compositionally biased region" description="Basic residues" evidence="6">
    <location>
        <begin position="1072"/>
        <end position="1081"/>
    </location>
</feature>
<dbReference type="GO" id="GO:0005794">
    <property type="term" value="C:Golgi apparatus"/>
    <property type="evidence" value="ECO:0007669"/>
    <property type="project" value="TreeGrafter"/>
</dbReference>
<dbReference type="Proteomes" id="UP000799536">
    <property type="component" value="Unassembled WGS sequence"/>
</dbReference>
<feature type="domain" description="SPX" evidence="9">
    <location>
        <begin position="154"/>
        <end position="619"/>
    </location>
</feature>
<feature type="compositionally biased region" description="Basic and acidic residues" evidence="6">
    <location>
        <begin position="1146"/>
        <end position="1164"/>
    </location>
</feature>
<name>A0A9P4JFN9_9PLEO</name>
<dbReference type="OrthoDB" id="9970435at2759"/>
<feature type="transmembrane region" description="Helical" evidence="7">
    <location>
        <begin position="744"/>
        <end position="766"/>
    </location>
</feature>
<feature type="compositionally biased region" description="Basic and acidic residues" evidence="6">
    <location>
        <begin position="297"/>
        <end position="310"/>
    </location>
</feature>
<evidence type="ECO:0000256" key="7">
    <source>
        <dbReference type="SAM" id="Phobius"/>
    </source>
</evidence>
<feature type="region of interest" description="Disordered" evidence="6">
    <location>
        <begin position="1011"/>
        <end position="1178"/>
    </location>
</feature>
<feature type="transmembrane region" description="Helical" evidence="7">
    <location>
        <begin position="933"/>
        <end position="956"/>
    </location>
</feature>
<dbReference type="InterPro" id="IPR004342">
    <property type="entry name" value="EXS_C"/>
</dbReference>
<dbReference type="GO" id="GO:0006817">
    <property type="term" value="P:phosphate ion transport"/>
    <property type="evidence" value="ECO:0007669"/>
    <property type="project" value="TreeGrafter"/>
</dbReference>
<reference evidence="10" key="1">
    <citation type="journal article" date="2020" name="Stud. Mycol.">
        <title>101 Dothideomycetes genomes: a test case for predicting lifestyles and emergence of pathogens.</title>
        <authorList>
            <person name="Haridas S."/>
            <person name="Albert R."/>
            <person name="Binder M."/>
            <person name="Bloem J."/>
            <person name="Labutti K."/>
            <person name="Salamov A."/>
            <person name="Andreopoulos B."/>
            <person name="Baker S."/>
            <person name="Barry K."/>
            <person name="Bills G."/>
            <person name="Bluhm B."/>
            <person name="Cannon C."/>
            <person name="Castanera R."/>
            <person name="Culley D."/>
            <person name="Daum C."/>
            <person name="Ezra D."/>
            <person name="Gonzalez J."/>
            <person name="Henrissat B."/>
            <person name="Kuo A."/>
            <person name="Liang C."/>
            <person name="Lipzen A."/>
            <person name="Lutzoni F."/>
            <person name="Magnuson J."/>
            <person name="Mondo S."/>
            <person name="Nolan M."/>
            <person name="Ohm R."/>
            <person name="Pangilinan J."/>
            <person name="Park H.-J."/>
            <person name="Ramirez L."/>
            <person name="Alfaro M."/>
            <person name="Sun H."/>
            <person name="Tritt A."/>
            <person name="Yoshinaga Y."/>
            <person name="Zwiers L.-H."/>
            <person name="Turgeon B."/>
            <person name="Goodwin S."/>
            <person name="Spatafora J."/>
            <person name="Crous P."/>
            <person name="Grigoriev I."/>
        </authorList>
    </citation>
    <scope>NUCLEOTIDE SEQUENCE</scope>
    <source>
        <strain evidence="10">ATCC 74209</strain>
    </source>
</reference>
<feature type="compositionally biased region" description="Acidic residues" evidence="6">
    <location>
        <begin position="1122"/>
        <end position="1145"/>
    </location>
</feature>
<evidence type="ECO:0000313" key="11">
    <source>
        <dbReference type="Proteomes" id="UP000799536"/>
    </source>
</evidence>
<evidence type="ECO:0000256" key="5">
    <source>
        <dbReference type="ARBA" id="ARBA00023136"/>
    </source>
</evidence>
<feature type="compositionally biased region" description="Basic and acidic residues" evidence="6">
    <location>
        <begin position="1015"/>
        <end position="1032"/>
    </location>
</feature>
<dbReference type="PANTHER" id="PTHR10783">
    <property type="entry name" value="XENOTROPIC AND POLYTROPIC RETROVIRUS RECEPTOR 1-RELATED"/>
    <property type="match status" value="1"/>
</dbReference>
<accession>A0A9P4JFN9</accession>
<comment type="similarity">
    <text evidence="2">Belongs to the SYG1 (TC 2.A.94) family.</text>
</comment>
<feature type="transmembrane region" description="Helical" evidence="7">
    <location>
        <begin position="891"/>
        <end position="912"/>
    </location>
</feature>
<dbReference type="CDD" id="cd14475">
    <property type="entry name" value="SPX_SYG1_like"/>
    <property type="match status" value="1"/>
</dbReference>
<evidence type="ECO:0000256" key="2">
    <source>
        <dbReference type="ARBA" id="ARBA00009665"/>
    </source>
</evidence>
<feature type="compositionally biased region" description="Polar residues" evidence="6">
    <location>
        <begin position="243"/>
        <end position="262"/>
    </location>
</feature>
<evidence type="ECO:0000256" key="3">
    <source>
        <dbReference type="ARBA" id="ARBA00022692"/>
    </source>
</evidence>
<feature type="region of interest" description="Disordered" evidence="6">
    <location>
        <begin position="541"/>
        <end position="563"/>
    </location>
</feature>
<keyword evidence="5 7" id="KW-0472">Membrane</keyword>
<dbReference type="InterPro" id="IPR022234">
    <property type="entry name" value="DUF3759"/>
</dbReference>
<gene>
    <name evidence="10" type="ORF">GQ43DRAFT_434186</name>
</gene>
<feature type="transmembrane region" description="Helical" evidence="7">
    <location>
        <begin position="714"/>
        <end position="732"/>
    </location>
</feature>
<protein>
    <submittedName>
        <fullName evidence="10">EXS-domain-containing protein</fullName>
    </submittedName>
</protein>